<accession>A0A235FBT6</accession>
<gene>
    <name evidence="2" type="ORF">CGZ90_02595</name>
</gene>
<name>A0A235FBT6_9BACL</name>
<organism evidence="2 3">
    <name type="scientific">Fictibacillus aquaticus</name>
    <dbReference type="NCBI Taxonomy" id="2021314"/>
    <lineage>
        <taxon>Bacteria</taxon>
        <taxon>Bacillati</taxon>
        <taxon>Bacillota</taxon>
        <taxon>Bacilli</taxon>
        <taxon>Bacillales</taxon>
        <taxon>Fictibacillaceae</taxon>
        <taxon>Fictibacillus</taxon>
    </lineage>
</organism>
<dbReference type="Pfam" id="PF02441">
    <property type="entry name" value="Flavoprotein"/>
    <property type="match status" value="1"/>
</dbReference>
<dbReference type="InterPro" id="IPR036551">
    <property type="entry name" value="Flavin_trans-like"/>
</dbReference>
<evidence type="ECO:0000259" key="1">
    <source>
        <dbReference type="Pfam" id="PF02441"/>
    </source>
</evidence>
<evidence type="ECO:0000313" key="2">
    <source>
        <dbReference type="EMBL" id="OYD58808.1"/>
    </source>
</evidence>
<dbReference type="InterPro" id="IPR014214">
    <property type="entry name" value="Dipicolinic_acid_synth_B"/>
</dbReference>
<proteinExistence type="predicted"/>
<dbReference type="EMBL" id="NOII01000001">
    <property type="protein sequence ID" value="OYD58808.1"/>
    <property type="molecule type" value="Genomic_DNA"/>
</dbReference>
<dbReference type="Proteomes" id="UP000215059">
    <property type="component" value="Unassembled WGS sequence"/>
</dbReference>
<dbReference type="OrthoDB" id="9792688at2"/>
<reference evidence="2 3" key="1">
    <citation type="submission" date="2017-07" db="EMBL/GenBank/DDBJ databases">
        <title>Fictibacillus sp. nov. GDSW-R2A3 Genome sequencing and assembly.</title>
        <authorList>
            <person name="Mayilraj S."/>
        </authorList>
    </citation>
    <scope>NUCLEOTIDE SEQUENCE [LARGE SCALE GENOMIC DNA]</scope>
    <source>
        <strain evidence="2 3">GDSW-R2A3</strain>
    </source>
</reference>
<dbReference type="NCBIfam" id="NF006161">
    <property type="entry name" value="PRK08305.1"/>
    <property type="match status" value="1"/>
</dbReference>
<dbReference type="InterPro" id="IPR003382">
    <property type="entry name" value="Flavoprotein"/>
</dbReference>
<dbReference type="Gene3D" id="3.40.50.1950">
    <property type="entry name" value="Flavin prenyltransferase-like"/>
    <property type="match status" value="1"/>
</dbReference>
<dbReference type="NCBIfam" id="TIGR02852">
    <property type="entry name" value="spore_dpaB"/>
    <property type="match status" value="1"/>
</dbReference>
<dbReference type="SUPFAM" id="SSF52507">
    <property type="entry name" value="Homo-oligomeric flavin-containing Cys decarboxylases, HFCD"/>
    <property type="match status" value="1"/>
</dbReference>
<sequence length="195" mass="21001">MDVKGKHIGFGLTGSHCTYDAVVPQIQKLVELGAKVTPFVTHTVQNTTTRFGAGTDWLAKITEITGTEVVDSIVKAEPFGPKTPLDCMIIAPLTGNSISKLANAMTDSAVLMAAKATLRNQSPILLGISTNDGLGLNGMNIMKLLGAKNIYFIPFGQDDPVKKQNSLVAHMDLLVEAVEHALEKRQLQPVLRMYS</sequence>
<dbReference type="GO" id="GO:0003824">
    <property type="term" value="F:catalytic activity"/>
    <property type="evidence" value="ECO:0007669"/>
    <property type="project" value="InterPro"/>
</dbReference>
<evidence type="ECO:0000313" key="3">
    <source>
        <dbReference type="Proteomes" id="UP000215059"/>
    </source>
</evidence>
<dbReference type="PIRSF" id="PIRSF001390">
    <property type="entry name" value="Dipicolinate_synth_subunit_B"/>
    <property type="match status" value="1"/>
</dbReference>
<dbReference type="AlphaFoldDB" id="A0A235FBT6"/>
<dbReference type="RefSeq" id="WP_094250768.1">
    <property type="nucleotide sequence ID" value="NZ_JBHLXL010000001.1"/>
</dbReference>
<feature type="domain" description="Flavoprotein" evidence="1">
    <location>
        <begin position="6"/>
        <end position="176"/>
    </location>
</feature>
<keyword evidence="3" id="KW-1185">Reference proteome</keyword>
<protein>
    <submittedName>
        <fullName evidence="2">Dipicolinate synthase subunit B</fullName>
    </submittedName>
</protein>
<comment type="caution">
    <text evidence="2">The sequence shown here is derived from an EMBL/GenBank/DDBJ whole genome shotgun (WGS) entry which is preliminary data.</text>
</comment>